<proteinExistence type="predicted"/>
<dbReference type="AlphaFoldDB" id="A0A4S5BS60"/>
<feature type="compositionally biased region" description="Basic and acidic residues" evidence="1">
    <location>
        <begin position="36"/>
        <end position="63"/>
    </location>
</feature>
<feature type="region of interest" description="Disordered" evidence="1">
    <location>
        <begin position="33"/>
        <end position="81"/>
    </location>
</feature>
<gene>
    <name evidence="2" type="ORF">E8K88_03460</name>
</gene>
<keyword evidence="3" id="KW-1185">Reference proteome</keyword>
<reference evidence="2 3" key="1">
    <citation type="submission" date="2019-04" db="EMBL/GenBank/DDBJ databases">
        <title>Lampropedia sp YIM MLB12 draf genome.</title>
        <authorList>
            <person name="Wang Y.-X."/>
        </authorList>
    </citation>
    <scope>NUCLEOTIDE SEQUENCE [LARGE SCALE GENOMIC DNA]</scope>
    <source>
        <strain evidence="2 3">YIM MLB12</strain>
    </source>
</reference>
<organism evidence="2 3">
    <name type="scientific">Lampropedia aestuarii</name>
    <dbReference type="NCBI Taxonomy" id="2562762"/>
    <lineage>
        <taxon>Bacteria</taxon>
        <taxon>Pseudomonadati</taxon>
        <taxon>Pseudomonadota</taxon>
        <taxon>Betaproteobacteria</taxon>
        <taxon>Burkholderiales</taxon>
        <taxon>Comamonadaceae</taxon>
        <taxon>Lampropedia</taxon>
    </lineage>
</organism>
<name>A0A4S5BS60_9BURK</name>
<dbReference type="RefSeq" id="WP_136405253.1">
    <property type="nucleotide sequence ID" value="NZ_SSWX01000003.1"/>
</dbReference>
<comment type="caution">
    <text evidence="2">The sequence shown here is derived from an EMBL/GenBank/DDBJ whole genome shotgun (WGS) entry which is preliminary data.</text>
</comment>
<sequence>MTQTIEPRELLTSAELALYNDSLSEATLRKRTSAQLRRDLQRARQLRDKAQDTYRRQVGETRQRTGTKRGVHGTSNQRTREKAQILSATVVRLSEAAQQVAKAEQEQAKA</sequence>
<dbReference type="EMBL" id="SSWX01000003">
    <property type="protein sequence ID" value="THJ35654.1"/>
    <property type="molecule type" value="Genomic_DNA"/>
</dbReference>
<evidence type="ECO:0000313" key="3">
    <source>
        <dbReference type="Proteomes" id="UP000306236"/>
    </source>
</evidence>
<evidence type="ECO:0000256" key="1">
    <source>
        <dbReference type="SAM" id="MobiDB-lite"/>
    </source>
</evidence>
<accession>A0A4S5BS60</accession>
<dbReference type="Proteomes" id="UP000306236">
    <property type="component" value="Unassembled WGS sequence"/>
</dbReference>
<protein>
    <submittedName>
        <fullName evidence="2">Uncharacterized protein</fullName>
    </submittedName>
</protein>
<evidence type="ECO:0000313" key="2">
    <source>
        <dbReference type="EMBL" id="THJ35654.1"/>
    </source>
</evidence>